<sequence>MTDGEAVVTRTPRLRLRRLRYGDAAFIVAVLNTPGFLRFVGDRKIRTEADARCYLDEGPLKMYRERGFGLWLVERSSDGVALGLCGLIKRDSLEDVDIGYGFLPEHEGQGYALEAARTVVAHAEAVVGLDRLVAICDPQNAASIRLLEKLGMEIEGQISAEEDGKALHLFSIDLASPGANIA</sequence>
<organism evidence="2 3">
    <name type="scientific">Biformimicrobium ophioploci</name>
    <dbReference type="NCBI Taxonomy" id="3036711"/>
    <lineage>
        <taxon>Bacteria</taxon>
        <taxon>Pseudomonadati</taxon>
        <taxon>Pseudomonadota</taxon>
        <taxon>Gammaproteobacteria</taxon>
        <taxon>Cellvibrionales</taxon>
        <taxon>Microbulbiferaceae</taxon>
        <taxon>Biformimicrobium</taxon>
    </lineage>
</organism>
<dbReference type="EMBL" id="BSYJ01000003">
    <property type="protein sequence ID" value="GMG87143.1"/>
    <property type="molecule type" value="Genomic_DNA"/>
</dbReference>
<dbReference type="InterPro" id="IPR016181">
    <property type="entry name" value="Acyl_CoA_acyltransferase"/>
</dbReference>
<name>A0ABQ6LYK6_9GAMM</name>
<protein>
    <submittedName>
        <fullName evidence="2">GNAT family N-acetyltransferase</fullName>
    </submittedName>
</protein>
<proteinExistence type="predicted"/>
<reference evidence="2 3" key="1">
    <citation type="submission" date="2023-04" db="EMBL/GenBank/DDBJ databases">
        <title>Marinobulbifer ophiurae gen. nov., sp. Nov., isolate from tissue of brittle star Ophioplocus japonicus.</title>
        <authorList>
            <person name="Kawano K."/>
            <person name="Sawayama S."/>
            <person name="Nakagawa S."/>
        </authorList>
    </citation>
    <scope>NUCLEOTIDE SEQUENCE [LARGE SCALE GENOMIC DNA]</scope>
    <source>
        <strain evidence="2 3">NKW57</strain>
    </source>
</reference>
<dbReference type="InterPro" id="IPR051531">
    <property type="entry name" value="N-acetyltransferase"/>
</dbReference>
<dbReference type="PANTHER" id="PTHR43792:SF1">
    <property type="entry name" value="N-ACETYLTRANSFERASE DOMAIN-CONTAINING PROTEIN"/>
    <property type="match status" value="1"/>
</dbReference>
<dbReference type="PROSITE" id="PS51186">
    <property type="entry name" value="GNAT"/>
    <property type="match status" value="1"/>
</dbReference>
<feature type="domain" description="N-acetyltransferase" evidence="1">
    <location>
        <begin position="14"/>
        <end position="175"/>
    </location>
</feature>
<comment type="caution">
    <text evidence="2">The sequence shown here is derived from an EMBL/GenBank/DDBJ whole genome shotgun (WGS) entry which is preliminary data.</text>
</comment>
<dbReference type="Gene3D" id="3.40.630.30">
    <property type="match status" value="1"/>
</dbReference>
<dbReference type="Pfam" id="PF13302">
    <property type="entry name" value="Acetyltransf_3"/>
    <property type="match status" value="1"/>
</dbReference>
<dbReference type="Proteomes" id="UP001224392">
    <property type="component" value="Unassembled WGS sequence"/>
</dbReference>
<keyword evidence="3" id="KW-1185">Reference proteome</keyword>
<evidence type="ECO:0000313" key="2">
    <source>
        <dbReference type="EMBL" id="GMG87143.1"/>
    </source>
</evidence>
<dbReference type="RefSeq" id="WP_285763781.1">
    <property type="nucleotide sequence ID" value="NZ_BSYJ01000003.1"/>
</dbReference>
<evidence type="ECO:0000313" key="3">
    <source>
        <dbReference type="Proteomes" id="UP001224392"/>
    </source>
</evidence>
<dbReference type="SUPFAM" id="SSF55729">
    <property type="entry name" value="Acyl-CoA N-acyltransferases (Nat)"/>
    <property type="match status" value="1"/>
</dbReference>
<dbReference type="PANTHER" id="PTHR43792">
    <property type="entry name" value="GNAT FAMILY, PUTATIVE (AFU_ORTHOLOGUE AFUA_3G00765)-RELATED-RELATED"/>
    <property type="match status" value="1"/>
</dbReference>
<dbReference type="InterPro" id="IPR000182">
    <property type="entry name" value="GNAT_dom"/>
</dbReference>
<accession>A0ABQ6LYK6</accession>
<evidence type="ECO:0000259" key="1">
    <source>
        <dbReference type="PROSITE" id="PS51186"/>
    </source>
</evidence>
<gene>
    <name evidence="2" type="ORF">MNKW57_14640</name>
</gene>